<organism evidence="2 3">
    <name type="scientific">Colletotrichum gloeosporioides</name>
    <name type="common">Anthracnose fungus</name>
    <name type="synonym">Glomerella cingulata</name>
    <dbReference type="NCBI Taxonomy" id="474922"/>
    <lineage>
        <taxon>Eukaryota</taxon>
        <taxon>Fungi</taxon>
        <taxon>Dikarya</taxon>
        <taxon>Ascomycota</taxon>
        <taxon>Pezizomycotina</taxon>
        <taxon>Sordariomycetes</taxon>
        <taxon>Hypocreomycetidae</taxon>
        <taxon>Glomerellales</taxon>
        <taxon>Glomerellaceae</taxon>
        <taxon>Colletotrichum</taxon>
        <taxon>Colletotrichum gloeosporioides species complex</taxon>
    </lineage>
</organism>
<feature type="compositionally biased region" description="Low complexity" evidence="1">
    <location>
        <begin position="449"/>
        <end position="466"/>
    </location>
</feature>
<feature type="compositionally biased region" description="Low complexity" evidence="1">
    <location>
        <begin position="333"/>
        <end position="351"/>
    </location>
</feature>
<dbReference type="EMBL" id="WVTB01000065">
    <property type="protein sequence ID" value="KAF3802225.1"/>
    <property type="molecule type" value="Genomic_DNA"/>
</dbReference>
<dbReference type="AlphaFoldDB" id="A0A8H4CE17"/>
<dbReference type="Proteomes" id="UP000613401">
    <property type="component" value="Unassembled WGS sequence"/>
</dbReference>
<gene>
    <name evidence="2" type="ORF">GCG54_00012472</name>
</gene>
<feature type="region of interest" description="Disordered" evidence="1">
    <location>
        <begin position="189"/>
        <end position="217"/>
    </location>
</feature>
<keyword evidence="3" id="KW-1185">Reference proteome</keyword>
<protein>
    <submittedName>
        <fullName evidence="2">Uncharacterized protein</fullName>
    </submittedName>
</protein>
<dbReference type="GeneID" id="69019591"/>
<evidence type="ECO:0000313" key="2">
    <source>
        <dbReference type="EMBL" id="KAF3802225.1"/>
    </source>
</evidence>
<sequence length="555" mass="57921">MSSTTSNPTTEAARFVQALRSNDSLYQDYNDEFVVNGDVPPTAAALNEFFQKQGYQTTLSDVNAALASVSANDLSYWQGDYNTQLIDEGTPGPRIVIQGGNITISGITINNYTFQQSTLTWSDSTNGNNGRLNFVSLVGLGSQLDPASDRDNKNASDDLVANPYIGPQFQGFFWAKGHNQPSDANLMGRMGKFPDPSSSTSASAAQTSQGPTQASSLPQWAGKYNIYTVDQTQQGPNIGIQLSTDTVTIDSSGNVSFSGVTIIQPTFNNDTLEWNSAAGNSSNAILKMRDDTIAGSDPDSPYTGDQFGGCFWASGDQQPADFNWYGYVNGPSASSSGDTTGDQTDSGSDAGLTAPQTPQGAIQDMNGWSALVTLGNEAMNMYMQQQLGEAVIHALPYVWKALKFLFKGVSSLIQKFRNIAPKPTPAETEPSGADKPANGDAPKGEEGQASGNVNDSSGGSDANNAAENPGSAPNGKSIVVESGNPNQLGSKTVVVENPKPTTGPTNPNSHAGEPGERGGAGEGGARVGEADSTLGKVLGDVEGVLGDIAKVAVFA</sequence>
<feature type="compositionally biased region" description="Low complexity" evidence="1">
    <location>
        <begin position="197"/>
        <end position="216"/>
    </location>
</feature>
<name>A0A8H4CE17_COLGL</name>
<proteinExistence type="predicted"/>
<feature type="region of interest" description="Disordered" evidence="1">
    <location>
        <begin position="421"/>
        <end position="528"/>
    </location>
</feature>
<evidence type="ECO:0000313" key="3">
    <source>
        <dbReference type="Proteomes" id="UP000613401"/>
    </source>
</evidence>
<comment type="caution">
    <text evidence="2">The sequence shown here is derived from an EMBL/GenBank/DDBJ whole genome shotgun (WGS) entry which is preliminary data.</text>
</comment>
<accession>A0A8H4CE17</accession>
<dbReference type="RefSeq" id="XP_045261384.1">
    <property type="nucleotide sequence ID" value="XM_045412349.1"/>
</dbReference>
<feature type="compositionally biased region" description="Low complexity" evidence="1">
    <location>
        <begin position="497"/>
        <end position="512"/>
    </location>
</feature>
<feature type="region of interest" description="Disordered" evidence="1">
    <location>
        <begin position="333"/>
        <end position="362"/>
    </location>
</feature>
<reference evidence="2" key="2">
    <citation type="submission" date="2020-03" db="EMBL/GenBank/DDBJ databases">
        <authorList>
            <person name="Fu F.-F."/>
            <person name="Chen J."/>
        </authorList>
    </citation>
    <scope>NUCLEOTIDE SEQUENCE</scope>
    <source>
        <strain evidence="2">Lc1</strain>
    </source>
</reference>
<reference evidence="2" key="1">
    <citation type="journal article" date="2020" name="Phytopathology">
        <title>Genome sequence and comparative analysis of Colletotrichum gloeosporioides isolated from Liriodendron leaves.</title>
        <authorList>
            <person name="Fu F.F."/>
            <person name="Hao Z."/>
            <person name="Wang P."/>
            <person name="Lu Y."/>
            <person name="Xue L.J."/>
            <person name="Wei G."/>
            <person name="Tian Y."/>
            <person name="Baishi H."/>
            <person name="Xu H."/>
            <person name="Shi J."/>
            <person name="Cheng T."/>
            <person name="Wang G."/>
            <person name="Yi Y."/>
            <person name="Chen J."/>
        </authorList>
    </citation>
    <scope>NUCLEOTIDE SEQUENCE</scope>
    <source>
        <strain evidence="2">Lc1</strain>
    </source>
</reference>
<evidence type="ECO:0000256" key="1">
    <source>
        <dbReference type="SAM" id="MobiDB-lite"/>
    </source>
</evidence>
<feature type="compositionally biased region" description="Gly residues" evidence="1">
    <location>
        <begin position="517"/>
        <end position="526"/>
    </location>
</feature>